<evidence type="ECO:0000256" key="9">
    <source>
        <dbReference type="RuleBase" id="RU000488"/>
    </source>
</evidence>
<dbReference type="SUPFAM" id="SSF103506">
    <property type="entry name" value="Mitochondrial carrier"/>
    <property type="match status" value="1"/>
</dbReference>
<evidence type="ECO:0000256" key="3">
    <source>
        <dbReference type="ARBA" id="ARBA00022448"/>
    </source>
</evidence>
<dbReference type="Proteomes" id="UP001237642">
    <property type="component" value="Unassembled WGS sequence"/>
</dbReference>
<evidence type="ECO:0000256" key="7">
    <source>
        <dbReference type="ARBA" id="ARBA00023136"/>
    </source>
</evidence>
<organism evidence="10 11">
    <name type="scientific">Heracleum sosnowskyi</name>
    <dbReference type="NCBI Taxonomy" id="360622"/>
    <lineage>
        <taxon>Eukaryota</taxon>
        <taxon>Viridiplantae</taxon>
        <taxon>Streptophyta</taxon>
        <taxon>Embryophyta</taxon>
        <taxon>Tracheophyta</taxon>
        <taxon>Spermatophyta</taxon>
        <taxon>Magnoliopsida</taxon>
        <taxon>eudicotyledons</taxon>
        <taxon>Gunneridae</taxon>
        <taxon>Pentapetalae</taxon>
        <taxon>asterids</taxon>
        <taxon>campanulids</taxon>
        <taxon>Apiales</taxon>
        <taxon>Apiaceae</taxon>
        <taxon>Apioideae</taxon>
        <taxon>apioid superclade</taxon>
        <taxon>Tordylieae</taxon>
        <taxon>Tordyliinae</taxon>
        <taxon>Heracleum</taxon>
    </lineage>
</organism>
<keyword evidence="5" id="KW-1133">Transmembrane helix</keyword>
<feature type="repeat" description="Solcar" evidence="8">
    <location>
        <begin position="34"/>
        <end position="121"/>
    </location>
</feature>
<dbReference type="InterPro" id="IPR023395">
    <property type="entry name" value="MCP_dom_sf"/>
</dbReference>
<accession>A0AAD8MLE1</accession>
<dbReference type="GO" id="GO:0048250">
    <property type="term" value="P:iron import into the mitochondrion"/>
    <property type="evidence" value="ECO:0007669"/>
    <property type="project" value="TreeGrafter"/>
</dbReference>
<reference evidence="10" key="2">
    <citation type="submission" date="2023-05" db="EMBL/GenBank/DDBJ databases">
        <authorList>
            <person name="Schelkunov M.I."/>
        </authorList>
    </citation>
    <scope>NUCLEOTIDE SEQUENCE</scope>
    <source>
        <strain evidence="10">Hsosn_3</strain>
        <tissue evidence="10">Leaf</tissue>
    </source>
</reference>
<reference evidence="10" key="1">
    <citation type="submission" date="2023-02" db="EMBL/GenBank/DDBJ databases">
        <title>Genome of toxic invasive species Heracleum sosnowskyi carries increased number of genes despite the absence of recent whole-genome duplications.</title>
        <authorList>
            <person name="Schelkunov M."/>
            <person name="Shtratnikova V."/>
            <person name="Makarenko M."/>
            <person name="Klepikova A."/>
            <person name="Omelchenko D."/>
            <person name="Novikova G."/>
            <person name="Obukhova E."/>
            <person name="Bogdanov V."/>
            <person name="Penin A."/>
            <person name="Logacheva M."/>
        </authorList>
    </citation>
    <scope>NUCLEOTIDE SEQUENCE</scope>
    <source>
        <strain evidence="10">Hsosn_3</strain>
        <tissue evidence="10">Leaf</tissue>
    </source>
</reference>
<dbReference type="AlphaFoldDB" id="A0AAD8MLE1"/>
<dbReference type="Pfam" id="PF00153">
    <property type="entry name" value="Mito_carr"/>
    <property type="match status" value="2"/>
</dbReference>
<dbReference type="GO" id="GO:0015093">
    <property type="term" value="F:ferrous iron transmembrane transporter activity"/>
    <property type="evidence" value="ECO:0007669"/>
    <property type="project" value="TreeGrafter"/>
</dbReference>
<keyword evidence="11" id="KW-1185">Reference proteome</keyword>
<dbReference type="PANTHER" id="PTHR45758:SF11">
    <property type="entry name" value="MITOCHONDRIAL SUBSTRATE CARRIER FAMILY PROTEIN"/>
    <property type="match status" value="1"/>
</dbReference>
<sequence>MATTKATARDFLPVPQPPGFHPTITVTPPSHDDLHFWKFMVACSIADMIEHMAMFPVDTIKTQMQALGSCPIKSASLSQALKTILKSQGPAGLYRGIFAMGLGAGPAHAIYFSVYENCKERFVVEGSGNGNAVARVGVMATVASDAVFTPMDMVKQRLQLSNSPYSGVLDCVRRVVNEEGYRAFYASYRTTVLMNAPFTAVHFSTYEAMKKGLSEVSGESVEDERLR</sequence>
<feature type="repeat" description="Solcar" evidence="8">
    <location>
        <begin position="128"/>
        <end position="212"/>
    </location>
</feature>
<dbReference type="EMBL" id="JAUIZM010000007">
    <property type="protein sequence ID" value="KAK1376774.1"/>
    <property type="molecule type" value="Genomic_DNA"/>
</dbReference>
<evidence type="ECO:0000256" key="4">
    <source>
        <dbReference type="ARBA" id="ARBA00022692"/>
    </source>
</evidence>
<dbReference type="Gene3D" id="1.50.40.10">
    <property type="entry name" value="Mitochondrial carrier domain"/>
    <property type="match status" value="1"/>
</dbReference>
<keyword evidence="4 8" id="KW-0812">Transmembrane</keyword>
<dbReference type="GO" id="GO:0031966">
    <property type="term" value="C:mitochondrial membrane"/>
    <property type="evidence" value="ECO:0007669"/>
    <property type="project" value="UniProtKB-SubCell"/>
</dbReference>
<evidence type="ECO:0000313" key="10">
    <source>
        <dbReference type="EMBL" id="KAK1376774.1"/>
    </source>
</evidence>
<evidence type="ECO:0000256" key="2">
    <source>
        <dbReference type="ARBA" id="ARBA00006375"/>
    </source>
</evidence>
<dbReference type="PROSITE" id="PS50920">
    <property type="entry name" value="SOLCAR"/>
    <property type="match status" value="2"/>
</dbReference>
<evidence type="ECO:0000256" key="6">
    <source>
        <dbReference type="ARBA" id="ARBA00023128"/>
    </source>
</evidence>
<protein>
    <submittedName>
        <fullName evidence="10">Mitoferrin</fullName>
    </submittedName>
</protein>
<dbReference type="PANTHER" id="PTHR45758">
    <property type="entry name" value="MITOFERRIN-1-RELATED"/>
    <property type="match status" value="1"/>
</dbReference>
<evidence type="ECO:0000256" key="1">
    <source>
        <dbReference type="ARBA" id="ARBA00004225"/>
    </source>
</evidence>
<name>A0AAD8MLE1_9APIA</name>
<evidence type="ECO:0000313" key="11">
    <source>
        <dbReference type="Proteomes" id="UP001237642"/>
    </source>
</evidence>
<gene>
    <name evidence="10" type="ORF">POM88_032967</name>
</gene>
<evidence type="ECO:0000256" key="5">
    <source>
        <dbReference type="ARBA" id="ARBA00022989"/>
    </source>
</evidence>
<keyword evidence="7 8" id="KW-0472">Membrane</keyword>
<keyword evidence="6" id="KW-0496">Mitochondrion</keyword>
<comment type="similarity">
    <text evidence="2 9">Belongs to the mitochondrial carrier (TC 2.A.29) family.</text>
</comment>
<proteinExistence type="inferred from homology"/>
<comment type="caution">
    <text evidence="10">The sequence shown here is derived from an EMBL/GenBank/DDBJ whole genome shotgun (WGS) entry which is preliminary data.</text>
</comment>
<keyword evidence="3 9" id="KW-0813">Transport</keyword>
<comment type="subcellular location">
    <subcellularLocation>
        <location evidence="1">Mitochondrion membrane</location>
        <topology evidence="1">Multi-pass membrane protein</topology>
    </subcellularLocation>
</comment>
<evidence type="ECO:0000256" key="8">
    <source>
        <dbReference type="PROSITE-ProRule" id="PRU00282"/>
    </source>
</evidence>
<dbReference type="InterPro" id="IPR018108">
    <property type="entry name" value="MCP_transmembrane"/>
</dbReference>